<dbReference type="Pfam" id="PF15980">
    <property type="entry name" value="ComGF"/>
    <property type="match status" value="1"/>
</dbReference>
<name>A0A939SRB0_STAXY</name>
<sequence>MRKNSRIIENGIRKNKIVIKNNDKDIVYEYKNNKIIKSVNGNGNITILNNVKSVEFNIINYETLKVNLNITL</sequence>
<comment type="caution">
    <text evidence="1">The sequence shown here is derived from an EMBL/GenBank/DDBJ whole genome shotgun (WGS) entry which is preliminary data.</text>
</comment>
<proteinExistence type="predicted"/>
<dbReference type="InterPro" id="IPR016977">
    <property type="entry name" value="ComGF"/>
</dbReference>
<organism evidence="1">
    <name type="scientific">Staphylococcus xylosus</name>
    <dbReference type="NCBI Taxonomy" id="1288"/>
    <lineage>
        <taxon>Bacteria</taxon>
        <taxon>Bacillati</taxon>
        <taxon>Bacillota</taxon>
        <taxon>Bacilli</taxon>
        <taxon>Bacillales</taxon>
        <taxon>Staphylococcaceae</taxon>
        <taxon>Staphylococcus</taxon>
    </lineage>
</organism>
<gene>
    <name evidence="1" type="ORF">J4710_01580</name>
</gene>
<evidence type="ECO:0000313" key="1">
    <source>
        <dbReference type="EMBL" id="MBO1919746.1"/>
    </source>
</evidence>
<accession>A0A939SRB0</accession>
<dbReference type="AlphaFoldDB" id="A0A939SRB0"/>
<protein>
    <submittedName>
        <fullName evidence="1">Uncharacterized protein</fullName>
    </submittedName>
</protein>
<reference evidence="1" key="1">
    <citation type="submission" date="2021-03" db="EMBL/GenBank/DDBJ databases">
        <title>Molecular epidemiology and mechanisms of colistin and carbapenem resistance in Enterobacteriaceae from clinical isolates, the environment and porcine samples in Pretoria, South Africa.</title>
        <authorList>
            <person name="Bogoshi D."/>
            <person name="Mbelle N.M."/>
            <person name="Naidoo V."/>
            <person name="Osei Sekyere J."/>
        </authorList>
    </citation>
    <scope>NUCLEOTIDE SEQUENCE</scope>
    <source>
        <strain evidence="1">ESB009</strain>
    </source>
</reference>
<dbReference type="EMBL" id="JAGETT010000007">
    <property type="protein sequence ID" value="MBO1919746.1"/>
    <property type="molecule type" value="Genomic_DNA"/>
</dbReference>